<dbReference type="Gene3D" id="1.10.1790.10">
    <property type="entry name" value="PRD domain"/>
    <property type="match status" value="2"/>
</dbReference>
<dbReference type="Pfam" id="PF03123">
    <property type="entry name" value="CAT_RBD"/>
    <property type="match status" value="1"/>
</dbReference>
<dbReference type="PANTHER" id="PTHR30185:SF15">
    <property type="entry name" value="CRYPTIC BETA-GLUCOSIDE BGL OPERON ANTITERMINATOR"/>
    <property type="match status" value="1"/>
</dbReference>
<evidence type="ECO:0000259" key="7">
    <source>
        <dbReference type="PROSITE" id="PS51372"/>
    </source>
</evidence>
<keyword evidence="9" id="KW-1185">Reference proteome</keyword>
<proteinExistence type="inferred from homology"/>
<accession>A0A168DWX1</accession>
<evidence type="ECO:0000256" key="5">
    <source>
        <dbReference type="ARBA" id="ARBA00023163"/>
    </source>
</evidence>
<dbReference type="GO" id="GO:0045893">
    <property type="term" value="P:positive regulation of DNA-templated transcription"/>
    <property type="evidence" value="ECO:0007669"/>
    <property type="project" value="InterPro"/>
</dbReference>
<dbReference type="InterPro" id="IPR050661">
    <property type="entry name" value="BglG_antiterminators"/>
</dbReference>
<dbReference type="RefSeq" id="WP_066624486.1">
    <property type="nucleotide sequence ID" value="NZ_FQXL01000005.1"/>
</dbReference>
<dbReference type="GO" id="GO:0003723">
    <property type="term" value="F:RNA binding"/>
    <property type="evidence" value="ECO:0007669"/>
    <property type="project" value="UniProtKB-KW"/>
</dbReference>
<dbReference type="AlphaFoldDB" id="A0A168DWX1"/>
<protein>
    <submittedName>
        <fullName evidence="8">Transcription antiterminator LicT</fullName>
    </submittedName>
</protein>
<gene>
    <name evidence="8" type="primary">licT_1</name>
    <name evidence="8" type="ORF">CLMAG_33230</name>
</gene>
<dbReference type="Pfam" id="PF00874">
    <property type="entry name" value="PRD"/>
    <property type="match status" value="2"/>
</dbReference>
<keyword evidence="1" id="KW-0677">Repeat</keyword>
<evidence type="ECO:0000256" key="4">
    <source>
        <dbReference type="ARBA" id="ARBA00023159"/>
    </source>
</evidence>
<dbReference type="InterPro" id="IPR001550">
    <property type="entry name" value="Transcrpt_antitermin_CS"/>
</dbReference>
<sequence>MKIEKILNNNVVTTIDEETGLEKVIMGRGIAFKKKIGEEIDEAQIQKVFLIQNKNENLKFQRLINEIPLEYVQVSEKIISYAKQMLDVEFDDHIYVALTDHLAFAIKRALAGIRIENNLLWEIQRIHKKEYEVGLWAIEFIEKELGVKLKEDEAGFIALHLINGSIGEIMPNTMNITTIIQDVLNIIKYYFIIEFDEDDLSYDRLITHLKYFAQRIISQKQLTEDEAPFLKLIKEDYKDVYKCALKIKTYIQDNYDYTIRDGEIVYLSLHLQRVMSSLKK</sequence>
<dbReference type="Gene3D" id="2.30.24.10">
    <property type="entry name" value="CAT RNA-binding domain"/>
    <property type="match status" value="1"/>
</dbReference>
<dbReference type="EMBL" id="LWAE01000003">
    <property type="protein sequence ID" value="KZL91564.1"/>
    <property type="molecule type" value="Genomic_DNA"/>
</dbReference>
<keyword evidence="5" id="KW-0804">Transcription</keyword>
<reference evidence="8 9" key="1">
    <citation type="submission" date="2016-04" db="EMBL/GenBank/DDBJ databases">
        <title>Genome sequence of Clostridium magnum DSM 2767.</title>
        <authorList>
            <person name="Poehlein A."/>
            <person name="Uhlig R."/>
            <person name="Fischer R."/>
            <person name="Bahl H."/>
            <person name="Daniel R."/>
        </authorList>
    </citation>
    <scope>NUCLEOTIDE SEQUENCE [LARGE SCALE GENOMIC DNA]</scope>
    <source>
        <strain evidence="8 9">DSM 2767</strain>
    </source>
</reference>
<dbReference type="InterPro" id="IPR036650">
    <property type="entry name" value="CAT_RNA-bd_dom_sf"/>
</dbReference>
<evidence type="ECO:0000256" key="3">
    <source>
        <dbReference type="ARBA" id="ARBA00023015"/>
    </source>
</evidence>
<dbReference type="NCBIfam" id="NF046042">
    <property type="entry name" value="LicT"/>
    <property type="match status" value="1"/>
</dbReference>
<dbReference type="InterPro" id="IPR036634">
    <property type="entry name" value="PRD_sf"/>
</dbReference>
<evidence type="ECO:0000313" key="8">
    <source>
        <dbReference type="EMBL" id="KZL91564.1"/>
    </source>
</evidence>
<dbReference type="STRING" id="1121326.CLMAG_33230"/>
<comment type="similarity">
    <text evidence="6">Belongs to the transcriptional antiterminator BglG family.</text>
</comment>
<dbReference type="SMART" id="SM01061">
    <property type="entry name" value="CAT_RBD"/>
    <property type="match status" value="1"/>
</dbReference>
<dbReference type="InterPro" id="IPR011608">
    <property type="entry name" value="PRD"/>
</dbReference>
<keyword evidence="3" id="KW-0805">Transcription regulation</keyword>
<organism evidence="8 9">
    <name type="scientific">Clostridium magnum DSM 2767</name>
    <dbReference type="NCBI Taxonomy" id="1121326"/>
    <lineage>
        <taxon>Bacteria</taxon>
        <taxon>Bacillati</taxon>
        <taxon>Bacillota</taxon>
        <taxon>Clostridia</taxon>
        <taxon>Eubacteriales</taxon>
        <taxon>Clostridiaceae</taxon>
        <taxon>Clostridium</taxon>
    </lineage>
</organism>
<dbReference type="PROSITE" id="PS00654">
    <property type="entry name" value="PRD_1"/>
    <property type="match status" value="1"/>
</dbReference>
<evidence type="ECO:0000256" key="6">
    <source>
        <dbReference type="ARBA" id="ARBA00038510"/>
    </source>
</evidence>
<feature type="domain" description="PRD" evidence="7">
    <location>
        <begin position="66"/>
        <end position="171"/>
    </location>
</feature>
<keyword evidence="4" id="KW-0010">Activator</keyword>
<dbReference type="PATRIC" id="fig|1121326.3.peg.3357"/>
<dbReference type="SUPFAM" id="SSF63520">
    <property type="entry name" value="PTS-regulatory domain, PRD"/>
    <property type="match status" value="2"/>
</dbReference>
<evidence type="ECO:0000256" key="2">
    <source>
        <dbReference type="ARBA" id="ARBA00022884"/>
    </source>
</evidence>
<dbReference type="PANTHER" id="PTHR30185">
    <property type="entry name" value="CRYPTIC BETA-GLUCOSIDE BGL OPERON ANTITERMINATOR"/>
    <property type="match status" value="1"/>
</dbReference>
<dbReference type="OrthoDB" id="9813552at2"/>
<evidence type="ECO:0000256" key="1">
    <source>
        <dbReference type="ARBA" id="ARBA00022737"/>
    </source>
</evidence>
<dbReference type="SUPFAM" id="SSF50151">
    <property type="entry name" value="SacY-like RNA-binding domain"/>
    <property type="match status" value="1"/>
</dbReference>
<keyword evidence="2" id="KW-0694">RNA-binding</keyword>
<feature type="domain" description="PRD" evidence="7">
    <location>
        <begin position="172"/>
        <end position="280"/>
    </location>
</feature>
<evidence type="ECO:0000313" key="9">
    <source>
        <dbReference type="Proteomes" id="UP000076603"/>
    </source>
</evidence>
<comment type="caution">
    <text evidence="8">The sequence shown here is derived from an EMBL/GenBank/DDBJ whole genome shotgun (WGS) entry which is preliminary data.</text>
</comment>
<dbReference type="InterPro" id="IPR004341">
    <property type="entry name" value="CAT_RNA-bd_dom"/>
</dbReference>
<dbReference type="PROSITE" id="PS51372">
    <property type="entry name" value="PRD_2"/>
    <property type="match status" value="2"/>
</dbReference>
<dbReference type="Proteomes" id="UP000076603">
    <property type="component" value="Unassembled WGS sequence"/>
</dbReference>
<name>A0A168DWX1_9CLOT</name>